<gene>
    <name evidence="4" type="ORF">E1I69_08755</name>
</gene>
<dbReference type="NCBIfam" id="NF033546">
    <property type="entry name" value="transpos_IS21"/>
    <property type="match status" value="1"/>
</dbReference>
<organism evidence="4 5">
    <name type="scientific">Bacillus timonensis</name>
    <dbReference type="NCBI Taxonomy" id="1033734"/>
    <lineage>
        <taxon>Bacteria</taxon>
        <taxon>Bacillati</taxon>
        <taxon>Bacillota</taxon>
        <taxon>Bacilli</taxon>
        <taxon>Bacillales</taxon>
        <taxon>Bacillaceae</taxon>
        <taxon>Bacillus</taxon>
    </lineage>
</organism>
<evidence type="ECO:0000313" key="4">
    <source>
        <dbReference type="EMBL" id="THE13179.1"/>
    </source>
</evidence>
<dbReference type="RefSeq" id="WP_136379228.1">
    <property type="nucleotide sequence ID" value="NZ_SLUB01000011.1"/>
</dbReference>
<dbReference type="GO" id="GO:0015074">
    <property type="term" value="P:DNA integration"/>
    <property type="evidence" value="ECO:0007669"/>
    <property type="project" value="InterPro"/>
</dbReference>
<dbReference type="Gene3D" id="3.30.420.10">
    <property type="entry name" value="Ribonuclease H-like superfamily/Ribonuclease H"/>
    <property type="match status" value="1"/>
</dbReference>
<dbReference type="InterPro" id="IPR054353">
    <property type="entry name" value="IstA-like_C"/>
</dbReference>
<dbReference type="AlphaFoldDB" id="A0A4S3PTW0"/>
<evidence type="ECO:0000313" key="5">
    <source>
        <dbReference type="Proteomes" id="UP000306477"/>
    </source>
</evidence>
<dbReference type="Pfam" id="PF22483">
    <property type="entry name" value="Mu-transpos_C_2"/>
    <property type="match status" value="1"/>
</dbReference>
<feature type="domain" description="HTH IS408-type" evidence="2">
    <location>
        <begin position="4"/>
        <end position="82"/>
    </location>
</feature>
<proteinExistence type="inferred from homology"/>
<dbReference type="InterPro" id="IPR017895">
    <property type="entry name" value="HTH_IS408/IS1162_type"/>
</dbReference>
<accession>A0A4S3PTW0</accession>
<sequence length="519" mass="60218">MVKYREILRLHSHGMSKRNIAASCGCSRNTITTVLERAAECDISWPLQDDVTDGDLQGYLFPNKSKTQNHRMPDYEYIHKELAKKGVTLTLLWEEYCRTCYQTGETPYMYTQFCHHYRKYANTTKATLRIKRKPGELMEVDWAGQTAFLKDNITGEKIPAYIFVATLPCSQYTYVEAFLSQNLENWITAHIHAFQFFGGIASIIVPDNLKTGVDKSSYWDPKINRSYYEMAEYYGAAVVPARVRRPKDKPSVEGNVGIVSTWIIAALRNETFFTLNELNEAIQQKLEEYNQKPFQKKTGSRKLAFIEEEKFALLPLPVKQYELATWKTATVPFDYHIRIDNMHYSVPYEYVKHEVDIRITSKIIEIFFNHIRIASHMRRTGLKEESFTIPEHMPENHRMFVEWDKNHIIDWAEKVGEHTKKVINGIFATYKAERQAQKMCMGIIKLADQFSLERLEDACRQALHYSPAPKLNSIKTILNHGTDKGFENKNVKKKLTTKKQSGSFGFTRGAEYFGGKRND</sequence>
<protein>
    <submittedName>
        <fullName evidence="4">IS21 family transposase</fullName>
    </submittedName>
</protein>
<reference evidence="4 5" key="1">
    <citation type="journal article" date="2019" name="Indoor Air">
        <title>Impacts of indoor surface finishes on bacterial viability.</title>
        <authorList>
            <person name="Hu J."/>
            <person name="Maamar S.B."/>
            <person name="Glawe A.J."/>
            <person name="Gottel N."/>
            <person name="Gilbert J.A."/>
            <person name="Hartmann E.M."/>
        </authorList>
    </citation>
    <scope>NUCLEOTIDE SEQUENCE [LARGE SCALE GENOMIC DNA]</scope>
    <source>
        <strain evidence="4 5">AF060A6</strain>
    </source>
</reference>
<dbReference type="EMBL" id="SLUB01000011">
    <property type="protein sequence ID" value="THE13179.1"/>
    <property type="molecule type" value="Genomic_DNA"/>
</dbReference>
<dbReference type="PROSITE" id="PS50532">
    <property type="entry name" value="HTH_IS408"/>
    <property type="match status" value="1"/>
</dbReference>
<comment type="caution">
    <text evidence="4">The sequence shown here is derived from an EMBL/GenBank/DDBJ whole genome shotgun (WGS) entry which is preliminary data.</text>
</comment>
<dbReference type="PANTHER" id="PTHR35004:SF8">
    <property type="entry name" value="TRANSPOSASE RV3428C-RELATED"/>
    <property type="match status" value="1"/>
</dbReference>
<evidence type="ECO:0000256" key="1">
    <source>
        <dbReference type="ARBA" id="ARBA00009277"/>
    </source>
</evidence>
<feature type="domain" description="Integrase catalytic" evidence="3">
    <location>
        <begin position="130"/>
        <end position="310"/>
    </location>
</feature>
<evidence type="ECO:0000259" key="3">
    <source>
        <dbReference type="PROSITE" id="PS50994"/>
    </source>
</evidence>
<dbReference type="InterPro" id="IPR012337">
    <property type="entry name" value="RNaseH-like_sf"/>
</dbReference>
<name>A0A4S3PTW0_9BACI</name>
<dbReference type="SUPFAM" id="SSF53098">
    <property type="entry name" value="Ribonuclease H-like"/>
    <property type="match status" value="1"/>
</dbReference>
<dbReference type="OrthoDB" id="3193769at2"/>
<dbReference type="Proteomes" id="UP000306477">
    <property type="component" value="Unassembled WGS sequence"/>
</dbReference>
<evidence type="ECO:0000259" key="2">
    <source>
        <dbReference type="PROSITE" id="PS50532"/>
    </source>
</evidence>
<dbReference type="PROSITE" id="PS50994">
    <property type="entry name" value="INTEGRASE"/>
    <property type="match status" value="1"/>
</dbReference>
<dbReference type="PANTHER" id="PTHR35004">
    <property type="entry name" value="TRANSPOSASE RV3428C-RELATED"/>
    <property type="match status" value="1"/>
</dbReference>
<keyword evidence="5" id="KW-1185">Reference proteome</keyword>
<dbReference type="GO" id="GO:0003676">
    <property type="term" value="F:nucleic acid binding"/>
    <property type="evidence" value="ECO:0007669"/>
    <property type="project" value="InterPro"/>
</dbReference>
<dbReference type="InterPro" id="IPR036397">
    <property type="entry name" value="RNaseH_sf"/>
</dbReference>
<dbReference type="InterPro" id="IPR001584">
    <property type="entry name" value="Integrase_cat-core"/>
</dbReference>
<comment type="similarity">
    <text evidence="1">Belongs to the transposase IS21/IS408/IS1162 family.</text>
</comment>